<gene>
    <name evidence="2" type="ORF">NS355_12295</name>
</gene>
<accession>A0A147IPC1</accession>
<protein>
    <recommendedName>
        <fullName evidence="4">DUF3592 domain-containing protein</fullName>
    </recommendedName>
</protein>
<keyword evidence="1" id="KW-0812">Transmembrane</keyword>
<keyword evidence="1" id="KW-0472">Membrane</keyword>
<comment type="caution">
    <text evidence="2">The sequence shown here is derived from an EMBL/GenBank/DDBJ whole genome shotgun (WGS) entry which is preliminary data.</text>
</comment>
<evidence type="ECO:0000256" key="1">
    <source>
        <dbReference type="SAM" id="Phobius"/>
    </source>
</evidence>
<sequence>MGGDSGVAEGIVGKKGSARQALLLPLVGGVIAFGQGALPIMLSKDWHWSDLVRGTALLVPAAIMLLLLVITMGLRLTAIRARTHDPARTVDHGCLAIIGAIIVMTEAWLIVPVMLDQRLAADLMAHGVAADAQLVRRFTAGCGKAACTDKIIYRFTPRGQSKPIEGRLSLSTSRHDHEEYDYVTATNNVPILYDPRDPHRAMFFWRNQIANRASQRKMWDFILIVNLIAAVAATPIILMIALSIRRQRARAGAAKAEPT</sequence>
<keyword evidence="1" id="KW-1133">Transmembrane helix</keyword>
<dbReference type="PATRIC" id="fig|172044.3.peg.2460"/>
<dbReference type="AlphaFoldDB" id="A0A147IPC1"/>
<organism evidence="2 3">
    <name type="scientific">Sphingomonas yabuuchiae</name>
    <dbReference type="NCBI Taxonomy" id="172044"/>
    <lineage>
        <taxon>Bacteria</taxon>
        <taxon>Pseudomonadati</taxon>
        <taxon>Pseudomonadota</taxon>
        <taxon>Alphaproteobacteria</taxon>
        <taxon>Sphingomonadales</taxon>
        <taxon>Sphingomonadaceae</taxon>
        <taxon>Sphingomonas</taxon>
    </lineage>
</organism>
<proteinExistence type="predicted"/>
<evidence type="ECO:0000313" key="3">
    <source>
        <dbReference type="Proteomes" id="UP000073923"/>
    </source>
</evidence>
<reference evidence="2 3" key="1">
    <citation type="journal article" date="2016" name="Front. Microbiol.">
        <title>Genomic Resource of Rice Seed Associated Bacteria.</title>
        <authorList>
            <person name="Midha S."/>
            <person name="Bansal K."/>
            <person name="Sharma S."/>
            <person name="Kumar N."/>
            <person name="Patil P.P."/>
            <person name="Chaudhry V."/>
            <person name="Patil P.B."/>
        </authorList>
    </citation>
    <scope>NUCLEOTIDE SEQUENCE [LARGE SCALE GENOMIC DNA]</scope>
    <source>
        <strain evidence="2 3">NS355</strain>
    </source>
</reference>
<feature type="transmembrane region" description="Helical" evidence="1">
    <location>
        <begin position="21"/>
        <end position="42"/>
    </location>
</feature>
<feature type="transmembrane region" description="Helical" evidence="1">
    <location>
        <begin position="221"/>
        <end position="242"/>
    </location>
</feature>
<dbReference type="Proteomes" id="UP000073923">
    <property type="component" value="Unassembled WGS sequence"/>
</dbReference>
<name>A0A147IPC1_9SPHN</name>
<feature type="transmembrane region" description="Helical" evidence="1">
    <location>
        <begin position="54"/>
        <end position="74"/>
    </location>
</feature>
<feature type="transmembrane region" description="Helical" evidence="1">
    <location>
        <begin position="95"/>
        <end position="115"/>
    </location>
</feature>
<dbReference type="EMBL" id="LDTF01000068">
    <property type="protein sequence ID" value="KTT97109.1"/>
    <property type="molecule type" value="Genomic_DNA"/>
</dbReference>
<evidence type="ECO:0000313" key="2">
    <source>
        <dbReference type="EMBL" id="KTT97109.1"/>
    </source>
</evidence>
<evidence type="ECO:0008006" key="4">
    <source>
        <dbReference type="Google" id="ProtNLM"/>
    </source>
</evidence>